<evidence type="ECO:0000256" key="2">
    <source>
        <dbReference type="ARBA" id="ARBA00022679"/>
    </source>
</evidence>
<name>A0A081C7Z6_VECG1</name>
<dbReference type="InterPro" id="IPR029063">
    <property type="entry name" value="SAM-dependent_MTases_sf"/>
</dbReference>
<dbReference type="GO" id="GO:0031167">
    <property type="term" value="P:rRNA methylation"/>
    <property type="evidence" value="ECO:0007669"/>
    <property type="project" value="InterPro"/>
</dbReference>
<dbReference type="NCBIfam" id="TIGR00095">
    <property type="entry name" value="16S rRNA (guanine(966)-N(2))-methyltransferase RsmD"/>
    <property type="match status" value="1"/>
</dbReference>
<dbReference type="eggNOG" id="COG0742">
    <property type="taxonomic scope" value="Bacteria"/>
</dbReference>
<keyword evidence="2 3" id="KW-0808">Transferase</keyword>
<dbReference type="STRING" id="1499967.U27_00599"/>
<keyword evidence="1 3" id="KW-0489">Methyltransferase</keyword>
<accession>A0A081C7Z6</accession>
<gene>
    <name evidence="3" type="ORF">U27_00599</name>
</gene>
<evidence type="ECO:0000256" key="1">
    <source>
        <dbReference type="ARBA" id="ARBA00022603"/>
    </source>
</evidence>
<dbReference type="GO" id="GO:0003676">
    <property type="term" value="F:nucleic acid binding"/>
    <property type="evidence" value="ECO:0007669"/>
    <property type="project" value="InterPro"/>
</dbReference>
<dbReference type="CDD" id="cd02440">
    <property type="entry name" value="AdoMet_MTases"/>
    <property type="match status" value="1"/>
</dbReference>
<reference evidence="3" key="1">
    <citation type="journal article" date="2015" name="PeerJ">
        <title>First genomic representation of candidate bacterial phylum KSB3 points to enhanced environmental sensing as a trigger of wastewater bulking.</title>
        <authorList>
            <person name="Sekiguchi Y."/>
            <person name="Ohashi A."/>
            <person name="Parks D.H."/>
            <person name="Yamauchi T."/>
            <person name="Tyson G.W."/>
            <person name="Hugenholtz P."/>
        </authorList>
    </citation>
    <scope>NUCLEOTIDE SEQUENCE [LARGE SCALE GENOMIC DNA]</scope>
</reference>
<dbReference type="GO" id="GO:0008168">
    <property type="term" value="F:methyltransferase activity"/>
    <property type="evidence" value="ECO:0007669"/>
    <property type="project" value="UniProtKB-KW"/>
</dbReference>
<dbReference type="SUPFAM" id="SSF53335">
    <property type="entry name" value="S-adenosyl-L-methionine-dependent methyltransferases"/>
    <property type="match status" value="1"/>
</dbReference>
<dbReference type="PIRSF" id="PIRSF004553">
    <property type="entry name" value="CHP00095"/>
    <property type="match status" value="1"/>
</dbReference>
<organism evidence="3">
    <name type="scientific">Vecturithrix granuli</name>
    <dbReference type="NCBI Taxonomy" id="1499967"/>
    <lineage>
        <taxon>Bacteria</taxon>
        <taxon>Candidatus Moduliflexota</taxon>
        <taxon>Candidatus Vecturitrichia</taxon>
        <taxon>Candidatus Vecturitrichales</taxon>
        <taxon>Candidatus Vecturitrichaceae</taxon>
        <taxon>Candidatus Vecturithrix</taxon>
    </lineage>
</organism>
<dbReference type="PROSITE" id="PS00092">
    <property type="entry name" value="N6_MTASE"/>
    <property type="match status" value="1"/>
</dbReference>
<dbReference type="InterPro" id="IPR004398">
    <property type="entry name" value="RNA_MeTrfase_RsmD"/>
</dbReference>
<dbReference type="EMBL" id="DF820474">
    <property type="protein sequence ID" value="GAK60701.1"/>
    <property type="molecule type" value="Genomic_DNA"/>
</dbReference>
<dbReference type="Gene3D" id="3.40.50.150">
    <property type="entry name" value="Vaccinia Virus protein VP39"/>
    <property type="match status" value="1"/>
</dbReference>
<dbReference type="PANTHER" id="PTHR43542">
    <property type="entry name" value="METHYLTRANSFERASE"/>
    <property type="match status" value="1"/>
</dbReference>
<dbReference type="Pfam" id="PF03602">
    <property type="entry name" value="Cons_hypoth95"/>
    <property type="match status" value="1"/>
</dbReference>
<dbReference type="InterPro" id="IPR002052">
    <property type="entry name" value="DNA_methylase_N6_adenine_CS"/>
</dbReference>
<evidence type="ECO:0000313" key="3">
    <source>
        <dbReference type="EMBL" id="GAK60701.1"/>
    </source>
</evidence>
<dbReference type="AlphaFoldDB" id="A0A081C7Z6"/>
<proteinExistence type="predicted"/>
<sequence length="192" mass="21824">MRIISGACKGRKLFVPKGLSLRPTSDHVKETLFNIIAADIPRAEVLDAFAGTGNIGIEALSRGAERVVFIEKSPAHVRVLRRNLALCELESQSEVYCGDANKILLKLHKLNRQFDIIYLDPPYRQTNMLQDMLEQLLDSALIRKTGLIIAEHAHTFTPRDMKSTWTLSDRRCLGDTTLSFYRNQLMEKRTQL</sequence>
<dbReference type="PANTHER" id="PTHR43542:SF1">
    <property type="entry name" value="METHYLTRANSFERASE"/>
    <property type="match status" value="1"/>
</dbReference>
<dbReference type="HOGENOM" id="CLU_075826_0_2_0"/>
<protein>
    <submittedName>
        <fullName evidence="3">Methyltransferase</fullName>
    </submittedName>
</protein>
<evidence type="ECO:0000313" key="4">
    <source>
        <dbReference type="Proteomes" id="UP000030661"/>
    </source>
</evidence>
<keyword evidence="4" id="KW-1185">Reference proteome</keyword>
<dbReference type="Proteomes" id="UP000030661">
    <property type="component" value="Unassembled WGS sequence"/>
</dbReference>